<dbReference type="EMBL" id="QWGR01000001">
    <property type="protein sequence ID" value="RIJ50741.1"/>
    <property type="molecule type" value="Genomic_DNA"/>
</dbReference>
<dbReference type="OrthoDB" id="109585at2"/>
<protein>
    <submittedName>
        <fullName evidence="4">Response regulator</fullName>
    </submittedName>
</protein>
<reference evidence="4 5" key="1">
    <citation type="submission" date="2018-08" db="EMBL/GenBank/DDBJ databases">
        <title>Pallidiluteibacterium maritimus gen. nov., sp. nov., isolated from coastal sediment.</title>
        <authorList>
            <person name="Zhou L.Y."/>
        </authorList>
    </citation>
    <scope>NUCLEOTIDE SEQUENCE [LARGE SCALE GENOMIC DNA]</scope>
    <source>
        <strain evidence="4 5">XSD2</strain>
    </source>
</reference>
<comment type="caution">
    <text evidence="4">The sequence shown here is derived from an EMBL/GenBank/DDBJ whole genome shotgun (WGS) entry which is preliminary data.</text>
</comment>
<feature type="domain" description="Response regulatory" evidence="3">
    <location>
        <begin position="4"/>
        <end position="127"/>
    </location>
</feature>
<name>A0A399T9B6_9BACT</name>
<dbReference type="RefSeq" id="WP_119436209.1">
    <property type="nucleotide sequence ID" value="NZ_QWGR01000001.1"/>
</dbReference>
<evidence type="ECO:0000256" key="2">
    <source>
        <dbReference type="PROSITE-ProRule" id="PRU00169"/>
    </source>
</evidence>
<dbReference type="PANTHER" id="PTHR44591">
    <property type="entry name" value="STRESS RESPONSE REGULATOR PROTEIN 1"/>
    <property type="match status" value="1"/>
</dbReference>
<evidence type="ECO:0000313" key="4">
    <source>
        <dbReference type="EMBL" id="RIJ50741.1"/>
    </source>
</evidence>
<dbReference type="InterPro" id="IPR050595">
    <property type="entry name" value="Bact_response_regulator"/>
</dbReference>
<proteinExistence type="predicted"/>
<organism evidence="4 5">
    <name type="scientific">Maribellus luteus</name>
    <dbReference type="NCBI Taxonomy" id="2305463"/>
    <lineage>
        <taxon>Bacteria</taxon>
        <taxon>Pseudomonadati</taxon>
        <taxon>Bacteroidota</taxon>
        <taxon>Bacteroidia</taxon>
        <taxon>Marinilabiliales</taxon>
        <taxon>Prolixibacteraceae</taxon>
        <taxon>Maribellus</taxon>
    </lineage>
</organism>
<dbReference type="GO" id="GO:0000160">
    <property type="term" value="P:phosphorelay signal transduction system"/>
    <property type="evidence" value="ECO:0007669"/>
    <property type="project" value="InterPro"/>
</dbReference>
<feature type="modified residue" description="4-aspartylphosphate" evidence="2">
    <location>
        <position position="61"/>
    </location>
</feature>
<dbReference type="Gene3D" id="3.40.50.2300">
    <property type="match status" value="1"/>
</dbReference>
<keyword evidence="1 2" id="KW-0597">Phosphoprotein</keyword>
<dbReference type="PROSITE" id="PS50110">
    <property type="entry name" value="RESPONSE_REGULATORY"/>
    <property type="match status" value="1"/>
</dbReference>
<evidence type="ECO:0000259" key="3">
    <source>
        <dbReference type="PROSITE" id="PS50110"/>
    </source>
</evidence>
<dbReference type="InterPro" id="IPR011006">
    <property type="entry name" value="CheY-like_superfamily"/>
</dbReference>
<evidence type="ECO:0000313" key="5">
    <source>
        <dbReference type="Proteomes" id="UP000265926"/>
    </source>
</evidence>
<dbReference type="SMART" id="SM00448">
    <property type="entry name" value="REC"/>
    <property type="match status" value="1"/>
</dbReference>
<dbReference type="Proteomes" id="UP000265926">
    <property type="component" value="Unassembled WGS sequence"/>
</dbReference>
<dbReference type="PANTHER" id="PTHR44591:SF19">
    <property type="entry name" value="TWO-COMPONENT RESPONSE REGULATOR-RELATED"/>
    <property type="match status" value="1"/>
</dbReference>
<accession>A0A399T9B6</accession>
<dbReference type="Pfam" id="PF00072">
    <property type="entry name" value="Response_reg"/>
    <property type="match status" value="1"/>
</dbReference>
<evidence type="ECO:0000256" key="1">
    <source>
        <dbReference type="ARBA" id="ARBA00022553"/>
    </source>
</evidence>
<keyword evidence="5" id="KW-1185">Reference proteome</keyword>
<sequence length="135" mass="15194">MKQAIVCVDDESIILDSLGEQIENLFGNRFMYEYAENAEEGMEVLEELTDEGIDVMVIVSDWLMPGKKGDEFLIEVHKKFPNIVKVLLTGQADESAIHNAQKNADLFAYIQKPWTAEQLETVIKSGISTIDKEGK</sequence>
<dbReference type="SUPFAM" id="SSF52172">
    <property type="entry name" value="CheY-like"/>
    <property type="match status" value="1"/>
</dbReference>
<dbReference type="InterPro" id="IPR001789">
    <property type="entry name" value="Sig_transdc_resp-reg_receiver"/>
</dbReference>
<dbReference type="AlphaFoldDB" id="A0A399T9B6"/>
<gene>
    <name evidence="4" type="ORF">D1614_02095</name>
</gene>